<keyword evidence="1" id="KW-0812">Transmembrane</keyword>
<dbReference type="AlphaFoldDB" id="A0A2H9N248"/>
<gene>
    <name evidence="2" type="ORF">COZ90_00065</name>
</gene>
<accession>A0A2H9N248</accession>
<proteinExistence type="predicted"/>
<evidence type="ECO:0000313" key="3">
    <source>
        <dbReference type="Proteomes" id="UP000236840"/>
    </source>
</evidence>
<keyword evidence="1" id="KW-1133">Transmembrane helix</keyword>
<dbReference type="EMBL" id="PFHJ01000002">
    <property type="protein sequence ID" value="PIW91645.1"/>
    <property type="molecule type" value="Genomic_DNA"/>
</dbReference>
<comment type="caution">
    <text evidence="2">The sequence shown here is derived from an EMBL/GenBank/DDBJ whole genome shotgun (WGS) entry which is preliminary data.</text>
</comment>
<evidence type="ECO:0000313" key="2">
    <source>
        <dbReference type="EMBL" id="PIW91645.1"/>
    </source>
</evidence>
<evidence type="ECO:0008006" key="4">
    <source>
        <dbReference type="Google" id="ProtNLM"/>
    </source>
</evidence>
<evidence type="ECO:0000256" key="1">
    <source>
        <dbReference type="SAM" id="Phobius"/>
    </source>
</evidence>
<organism evidence="2 3">
    <name type="scientific">Candidatus Nealsonbacteria bacterium CG_4_8_14_3_um_filter_37_36</name>
    <dbReference type="NCBI Taxonomy" id="1974688"/>
    <lineage>
        <taxon>Bacteria</taxon>
        <taxon>Candidatus Nealsoniibacteriota</taxon>
    </lineage>
</organism>
<feature type="transmembrane region" description="Helical" evidence="1">
    <location>
        <begin position="12"/>
        <end position="33"/>
    </location>
</feature>
<dbReference type="Proteomes" id="UP000236840">
    <property type="component" value="Unassembled WGS sequence"/>
</dbReference>
<dbReference type="InterPro" id="IPR012902">
    <property type="entry name" value="N_methyl_site"/>
</dbReference>
<reference evidence="3" key="1">
    <citation type="submission" date="2017-09" db="EMBL/GenBank/DDBJ databases">
        <title>Depth-based differentiation of microbial function through sediment-hosted aquifers and enrichment of novel symbionts in the deep terrestrial subsurface.</title>
        <authorList>
            <person name="Probst A.J."/>
            <person name="Ladd B."/>
            <person name="Jarett J.K."/>
            <person name="Geller-Mcgrath D.E."/>
            <person name="Sieber C.M.K."/>
            <person name="Emerson J.B."/>
            <person name="Anantharaman K."/>
            <person name="Thomas B.C."/>
            <person name="Malmstrom R."/>
            <person name="Stieglmeier M."/>
            <person name="Klingl A."/>
            <person name="Woyke T."/>
            <person name="Ryan C.M."/>
            <person name="Banfield J.F."/>
        </authorList>
    </citation>
    <scope>NUCLEOTIDE SEQUENCE [LARGE SCALE GENOMIC DNA]</scope>
</reference>
<protein>
    <recommendedName>
        <fullName evidence="4">Type II secretion system protein GspI C-terminal domain-containing protein</fullName>
    </recommendedName>
</protein>
<name>A0A2H9N248_9BACT</name>
<keyword evidence="1" id="KW-0472">Membrane</keyword>
<dbReference type="Pfam" id="PF07963">
    <property type="entry name" value="N_methyl"/>
    <property type="match status" value="1"/>
</dbReference>
<dbReference type="NCBIfam" id="TIGR02532">
    <property type="entry name" value="IV_pilin_GFxxxE"/>
    <property type="match status" value="1"/>
</dbReference>
<sequence length="176" mass="19944">MTIPLSKKGFTLLEVILAITILTLAAGGSFVLIQQTVGSVSQVQSRLIASYLLQEGIEIIKNIRDGNWLKGNDFEAGLDAGDWEIDYNDTALTSCPFPCDYNNNLRFLKIDGQFYNYSEGADTRFKRKITISDKVDLDDPPDGKIDKFKVVVEVLWKERVKIHSVSTQEFLYNWNK</sequence>